<dbReference type="Gene3D" id="3.40.390.10">
    <property type="entry name" value="Collagenase (Catalytic Domain)"/>
    <property type="match status" value="1"/>
</dbReference>
<keyword evidence="8" id="KW-1015">Disulfide bond</keyword>
<keyword evidence="6 9" id="KW-0482">Metalloprotease</keyword>
<dbReference type="InterPro" id="IPR006026">
    <property type="entry name" value="Peptidase_Metallo"/>
</dbReference>
<evidence type="ECO:0000313" key="12">
    <source>
        <dbReference type="EMBL" id="KAF7705793.1"/>
    </source>
</evidence>
<evidence type="ECO:0000256" key="7">
    <source>
        <dbReference type="ARBA" id="ARBA00023145"/>
    </source>
</evidence>
<accession>A0A8T0BI69</accession>
<dbReference type="InterPro" id="IPR001506">
    <property type="entry name" value="Peptidase_M12A"/>
</dbReference>
<name>A0A8T0BI69_SILME</name>
<sequence length="256" mass="28812">MLFCCVSMCIKHQPCCLASRKLYLTQPDGEDITTRILTINKGSSELLLEGDILAKRSRNALVCLYNNCFWKKSSNGLVKVPYTLSSDFSSSDTTVIANAMASFHNKTCIRFVPRTNETDYISIKNNDGCYSYVGKTGGSQVVSLSRLSCVYYGVVEHELNHALGFYHEHVRSDRDKYVTINWKNIDPATTSNFDLMNTKNLNTPYDYSSVMHYGNTAFSINGLDTITPTPDPSVMIGQRQELSTIDIKRINILYKC</sequence>
<dbReference type="GO" id="GO:0006508">
    <property type="term" value="P:proteolysis"/>
    <property type="evidence" value="ECO:0007669"/>
    <property type="project" value="UniProtKB-KW"/>
</dbReference>
<dbReference type="SUPFAM" id="SSF55486">
    <property type="entry name" value="Metalloproteases ('zincins'), catalytic domain"/>
    <property type="match status" value="1"/>
</dbReference>
<evidence type="ECO:0000256" key="6">
    <source>
        <dbReference type="ARBA" id="ARBA00023049"/>
    </source>
</evidence>
<evidence type="ECO:0000256" key="9">
    <source>
        <dbReference type="PROSITE-ProRule" id="PRU01211"/>
    </source>
</evidence>
<dbReference type="Pfam" id="PF01400">
    <property type="entry name" value="Astacin"/>
    <property type="match status" value="1"/>
</dbReference>
<dbReference type="CDD" id="cd04283">
    <property type="entry name" value="ZnMc_hatching_enzyme"/>
    <property type="match status" value="1"/>
</dbReference>
<dbReference type="SMART" id="SM00235">
    <property type="entry name" value="ZnMc"/>
    <property type="match status" value="1"/>
</dbReference>
<evidence type="ECO:0000256" key="10">
    <source>
        <dbReference type="RuleBase" id="RU361183"/>
    </source>
</evidence>
<keyword evidence="3" id="KW-0732">Signal</keyword>
<keyword evidence="1 9" id="KW-0645">Protease</keyword>
<dbReference type="GO" id="GO:0008270">
    <property type="term" value="F:zinc ion binding"/>
    <property type="evidence" value="ECO:0007669"/>
    <property type="project" value="UniProtKB-UniRule"/>
</dbReference>
<dbReference type="PANTHER" id="PTHR10127">
    <property type="entry name" value="DISCOIDIN, CUB, EGF, LAMININ , AND ZINC METALLOPROTEASE DOMAIN CONTAINING"/>
    <property type="match status" value="1"/>
</dbReference>
<dbReference type="AlphaFoldDB" id="A0A8T0BI69"/>
<keyword evidence="7" id="KW-0865">Zymogen</keyword>
<keyword evidence="2 9" id="KW-0479">Metal-binding</keyword>
<dbReference type="InterPro" id="IPR024079">
    <property type="entry name" value="MetalloPept_cat_dom_sf"/>
</dbReference>
<protein>
    <recommendedName>
        <fullName evidence="10">Metalloendopeptidase</fullName>
        <ecNumber evidence="10">3.4.24.-</ecNumber>
    </recommendedName>
</protein>
<evidence type="ECO:0000256" key="8">
    <source>
        <dbReference type="ARBA" id="ARBA00023157"/>
    </source>
</evidence>
<feature type="domain" description="Peptidase M12A" evidence="11">
    <location>
        <begin position="59"/>
        <end position="256"/>
    </location>
</feature>
<feature type="binding site" evidence="9">
    <location>
        <position position="157"/>
    </location>
    <ligand>
        <name>Zn(2+)</name>
        <dbReference type="ChEBI" id="CHEBI:29105"/>
        <note>catalytic</note>
    </ligand>
</feature>
<dbReference type="InterPro" id="IPR034039">
    <property type="entry name" value="ZnMP_hatching_enz"/>
</dbReference>
<organism evidence="12 13">
    <name type="scientific">Silurus meridionalis</name>
    <name type="common">Southern catfish</name>
    <name type="synonym">Silurus soldatovi meridionalis</name>
    <dbReference type="NCBI Taxonomy" id="175797"/>
    <lineage>
        <taxon>Eukaryota</taxon>
        <taxon>Metazoa</taxon>
        <taxon>Chordata</taxon>
        <taxon>Craniata</taxon>
        <taxon>Vertebrata</taxon>
        <taxon>Euteleostomi</taxon>
        <taxon>Actinopterygii</taxon>
        <taxon>Neopterygii</taxon>
        <taxon>Teleostei</taxon>
        <taxon>Ostariophysi</taxon>
        <taxon>Siluriformes</taxon>
        <taxon>Siluridae</taxon>
        <taxon>Silurus</taxon>
    </lineage>
</organism>
<feature type="active site" evidence="9">
    <location>
        <position position="158"/>
    </location>
</feature>
<keyword evidence="13" id="KW-1185">Reference proteome</keyword>
<dbReference type="Proteomes" id="UP000606274">
    <property type="component" value="Unassembled WGS sequence"/>
</dbReference>
<reference evidence="12" key="1">
    <citation type="submission" date="2020-08" db="EMBL/GenBank/DDBJ databases">
        <title>Chromosome-level assembly of Southern catfish (Silurus meridionalis) provides insights into visual adaptation to the nocturnal and benthic lifestyles.</title>
        <authorList>
            <person name="Zhang Y."/>
            <person name="Wang D."/>
            <person name="Peng Z."/>
        </authorList>
    </citation>
    <scope>NUCLEOTIDE SEQUENCE</scope>
    <source>
        <strain evidence="12">SWU-2019-XX</strain>
        <tissue evidence="12">Muscle</tissue>
    </source>
</reference>
<dbReference type="EC" id="3.4.24.-" evidence="10"/>
<dbReference type="EMBL" id="JABFDY010000006">
    <property type="protein sequence ID" value="KAF7705793.1"/>
    <property type="molecule type" value="Genomic_DNA"/>
</dbReference>
<dbReference type="PROSITE" id="PS51864">
    <property type="entry name" value="ASTACIN"/>
    <property type="match status" value="1"/>
</dbReference>
<comment type="caution">
    <text evidence="12">The sequence shown here is derived from an EMBL/GenBank/DDBJ whole genome shotgun (WGS) entry which is preliminary data.</text>
</comment>
<evidence type="ECO:0000313" key="13">
    <source>
        <dbReference type="Proteomes" id="UP000606274"/>
    </source>
</evidence>
<dbReference type="FunFam" id="3.40.390.10:FF:000040">
    <property type="entry name" value="Metalloendopeptidase"/>
    <property type="match status" value="1"/>
</dbReference>
<dbReference type="PRINTS" id="PR00480">
    <property type="entry name" value="ASTACIN"/>
</dbReference>
<evidence type="ECO:0000256" key="4">
    <source>
        <dbReference type="ARBA" id="ARBA00022801"/>
    </source>
</evidence>
<proteinExistence type="predicted"/>
<comment type="cofactor">
    <cofactor evidence="9 10">
        <name>Zn(2+)</name>
        <dbReference type="ChEBI" id="CHEBI:29105"/>
    </cofactor>
    <text evidence="9 10">Binds 1 zinc ion per subunit.</text>
</comment>
<dbReference type="GO" id="GO:0004222">
    <property type="term" value="F:metalloendopeptidase activity"/>
    <property type="evidence" value="ECO:0007669"/>
    <property type="project" value="UniProtKB-UniRule"/>
</dbReference>
<comment type="caution">
    <text evidence="9">Lacks conserved residue(s) required for the propagation of feature annotation.</text>
</comment>
<evidence type="ECO:0000256" key="2">
    <source>
        <dbReference type="ARBA" id="ARBA00022723"/>
    </source>
</evidence>
<keyword evidence="5 9" id="KW-0862">Zinc</keyword>
<dbReference type="PANTHER" id="PTHR10127:SF839">
    <property type="entry name" value="HATCHING ENZYME 1.2-RELATED"/>
    <property type="match status" value="1"/>
</dbReference>
<evidence type="ECO:0000259" key="11">
    <source>
        <dbReference type="PROSITE" id="PS51864"/>
    </source>
</evidence>
<evidence type="ECO:0000256" key="5">
    <source>
        <dbReference type="ARBA" id="ARBA00022833"/>
    </source>
</evidence>
<gene>
    <name evidence="12" type="ORF">HF521_019047</name>
</gene>
<evidence type="ECO:0000256" key="1">
    <source>
        <dbReference type="ARBA" id="ARBA00022670"/>
    </source>
</evidence>
<feature type="binding site" evidence="9">
    <location>
        <position position="167"/>
    </location>
    <ligand>
        <name>Zn(2+)</name>
        <dbReference type="ChEBI" id="CHEBI:29105"/>
        <note>catalytic</note>
    </ligand>
</feature>
<evidence type="ECO:0000256" key="3">
    <source>
        <dbReference type="ARBA" id="ARBA00022729"/>
    </source>
</evidence>
<feature type="binding site" evidence="9">
    <location>
        <position position="161"/>
    </location>
    <ligand>
        <name>Zn(2+)</name>
        <dbReference type="ChEBI" id="CHEBI:29105"/>
        <note>catalytic</note>
    </ligand>
</feature>
<keyword evidence="4 9" id="KW-0378">Hydrolase</keyword>